<evidence type="ECO:0000256" key="4">
    <source>
        <dbReference type="PIRNR" id="PIRNR000446"/>
    </source>
</evidence>
<dbReference type="PANTHER" id="PTHR42681">
    <property type="entry name" value="MALONYL-COA-ACYL CARRIER PROTEIN TRANSACYLASE, MITOCHONDRIAL"/>
    <property type="match status" value="1"/>
</dbReference>
<dbReference type="InterPro" id="IPR014043">
    <property type="entry name" value="Acyl_transferase_dom"/>
</dbReference>
<evidence type="ECO:0000313" key="7">
    <source>
        <dbReference type="EMBL" id="SHI65943.1"/>
    </source>
</evidence>
<accession>A0A1M6CYJ1</accession>
<dbReference type="FunFam" id="3.30.70.250:FF:000001">
    <property type="entry name" value="Malonyl CoA-acyl carrier protein transacylase"/>
    <property type="match status" value="1"/>
</dbReference>
<evidence type="ECO:0000313" key="8">
    <source>
        <dbReference type="Proteomes" id="UP000184080"/>
    </source>
</evidence>
<evidence type="ECO:0000256" key="3">
    <source>
        <dbReference type="ARBA" id="ARBA00048462"/>
    </source>
</evidence>
<dbReference type="GO" id="GO:0006633">
    <property type="term" value="P:fatty acid biosynthetic process"/>
    <property type="evidence" value="ECO:0007669"/>
    <property type="project" value="TreeGrafter"/>
</dbReference>
<comment type="similarity">
    <text evidence="4">Belongs to the fabD family.</text>
</comment>
<keyword evidence="2 4" id="KW-0012">Acyltransferase</keyword>
<dbReference type="InterPro" id="IPR016035">
    <property type="entry name" value="Acyl_Trfase/lysoPLipase"/>
</dbReference>
<dbReference type="Proteomes" id="UP000184080">
    <property type="component" value="Unassembled WGS sequence"/>
</dbReference>
<protein>
    <recommendedName>
        <fullName evidence="4">Malonyl CoA-acyl carrier protein transacylase</fullName>
        <ecNumber evidence="4">2.3.1.39</ecNumber>
    </recommendedName>
</protein>
<dbReference type="AlphaFoldDB" id="A0A1M6CYJ1"/>
<organism evidence="7 8">
    <name type="scientific">Clostridium amylolyticum</name>
    <dbReference type="NCBI Taxonomy" id="1121298"/>
    <lineage>
        <taxon>Bacteria</taxon>
        <taxon>Bacillati</taxon>
        <taxon>Bacillota</taxon>
        <taxon>Clostridia</taxon>
        <taxon>Eubacteriales</taxon>
        <taxon>Clostridiaceae</taxon>
        <taxon>Clostridium</taxon>
    </lineage>
</organism>
<dbReference type="STRING" id="1121298.SAMN05444401_1278"/>
<dbReference type="GO" id="GO:0004314">
    <property type="term" value="F:[acyl-carrier-protein] S-malonyltransferase activity"/>
    <property type="evidence" value="ECO:0007669"/>
    <property type="project" value="UniProtKB-EC"/>
</dbReference>
<name>A0A1M6CYJ1_9CLOT</name>
<dbReference type="Pfam" id="PF00698">
    <property type="entry name" value="Acyl_transf_1"/>
    <property type="match status" value="1"/>
</dbReference>
<dbReference type="PANTHER" id="PTHR42681:SF1">
    <property type="entry name" value="MALONYL-COA-ACYL CARRIER PROTEIN TRANSACYLASE, MITOCHONDRIAL"/>
    <property type="match status" value="1"/>
</dbReference>
<dbReference type="GO" id="GO:0005829">
    <property type="term" value="C:cytosol"/>
    <property type="evidence" value="ECO:0007669"/>
    <property type="project" value="TreeGrafter"/>
</dbReference>
<gene>
    <name evidence="7" type="ORF">SAMN05444401_1278</name>
</gene>
<comment type="catalytic activity">
    <reaction evidence="3 4">
        <text>holo-[ACP] + malonyl-CoA = malonyl-[ACP] + CoA</text>
        <dbReference type="Rhea" id="RHEA:41792"/>
        <dbReference type="Rhea" id="RHEA-COMP:9623"/>
        <dbReference type="Rhea" id="RHEA-COMP:9685"/>
        <dbReference type="ChEBI" id="CHEBI:57287"/>
        <dbReference type="ChEBI" id="CHEBI:57384"/>
        <dbReference type="ChEBI" id="CHEBI:64479"/>
        <dbReference type="ChEBI" id="CHEBI:78449"/>
        <dbReference type="EC" id="2.3.1.39"/>
    </reaction>
</comment>
<evidence type="ECO:0000259" key="6">
    <source>
        <dbReference type="SMART" id="SM00827"/>
    </source>
</evidence>
<dbReference type="Gene3D" id="3.30.70.250">
    <property type="entry name" value="Malonyl-CoA ACP transacylase, ACP-binding"/>
    <property type="match status" value="1"/>
</dbReference>
<evidence type="ECO:0000256" key="5">
    <source>
        <dbReference type="PIRSR" id="PIRSR000446-1"/>
    </source>
</evidence>
<evidence type="ECO:0000256" key="2">
    <source>
        <dbReference type="ARBA" id="ARBA00023315"/>
    </source>
</evidence>
<feature type="domain" description="Malonyl-CoA:ACP transacylase (MAT)" evidence="6">
    <location>
        <begin position="7"/>
        <end position="306"/>
    </location>
</feature>
<dbReference type="InterPro" id="IPR004410">
    <property type="entry name" value="Malonyl_CoA-ACP_transAc_FabD"/>
</dbReference>
<dbReference type="PIRSF" id="PIRSF000446">
    <property type="entry name" value="Mct"/>
    <property type="match status" value="1"/>
</dbReference>
<keyword evidence="8" id="KW-1185">Reference proteome</keyword>
<dbReference type="EC" id="2.3.1.39" evidence="4"/>
<dbReference type="RefSeq" id="WP_073004701.1">
    <property type="nucleotide sequence ID" value="NZ_FQZO01000001.1"/>
</dbReference>
<dbReference type="Gene3D" id="3.40.366.10">
    <property type="entry name" value="Malonyl-Coenzyme A Acyl Carrier Protein, domain 2"/>
    <property type="match status" value="1"/>
</dbReference>
<proteinExistence type="inferred from homology"/>
<feature type="active site" evidence="5">
    <location>
        <position position="91"/>
    </location>
</feature>
<dbReference type="InterPro" id="IPR024925">
    <property type="entry name" value="Malonyl_CoA-ACP_transAc"/>
</dbReference>
<dbReference type="SMART" id="SM00827">
    <property type="entry name" value="PKS_AT"/>
    <property type="match status" value="1"/>
</dbReference>
<dbReference type="SUPFAM" id="SSF52151">
    <property type="entry name" value="FabD/lysophospholipase-like"/>
    <property type="match status" value="1"/>
</dbReference>
<sequence length="310" mass="33825">MSKIAFLYPGQGAQYVGMGKDLYESYSDFREVLDEAEDLLNFNIKDICFFGPKEKLQSTEITQPAVLINSMAITKTLIKEGIVPVATAGLSLGEYSAFTAAGVMEFKDAVKIVKKRGEFMQEAVPAGAGTMAAVLGLQDEVVDNICKEISDKGCMVIPANYNCPGQIVISGDTRAVEMAMTNIKNAGGKAIKLSVSGPFHSPLLRNASIRLSEELRKYKFNEPKIPMVLNATGKIYDGKSDIKEIMKTQVISPVLWSKTIATLIDMEIDTFLEIGPGKALSGFMKKINPQCKILNIENISTLNKAMEAFK</sequence>
<dbReference type="NCBIfam" id="TIGR00128">
    <property type="entry name" value="fabD"/>
    <property type="match status" value="1"/>
</dbReference>
<dbReference type="SUPFAM" id="SSF55048">
    <property type="entry name" value="Probable ACP-binding domain of malonyl-CoA ACP transacylase"/>
    <property type="match status" value="1"/>
</dbReference>
<dbReference type="OrthoDB" id="9805460at2"/>
<reference evidence="7 8" key="1">
    <citation type="submission" date="2016-11" db="EMBL/GenBank/DDBJ databases">
        <authorList>
            <person name="Jaros S."/>
            <person name="Januszkiewicz K."/>
            <person name="Wedrychowicz H."/>
        </authorList>
    </citation>
    <scope>NUCLEOTIDE SEQUENCE [LARGE SCALE GENOMIC DNA]</scope>
    <source>
        <strain evidence="7 8">DSM 21864</strain>
    </source>
</reference>
<evidence type="ECO:0000256" key="1">
    <source>
        <dbReference type="ARBA" id="ARBA00022679"/>
    </source>
</evidence>
<feature type="active site" evidence="5">
    <location>
        <position position="200"/>
    </location>
</feature>
<dbReference type="InterPro" id="IPR050858">
    <property type="entry name" value="Mal-CoA-ACP_Trans/PKS_FabD"/>
</dbReference>
<dbReference type="EMBL" id="FQZO01000001">
    <property type="protein sequence ID" value="SHI65943.1"/>
    <property type="molecule type" value="Genomic_DNA"/>
</dbReference>
<keyword evidence="1 4" id="KW-0808">Transferase</keyword>
<dbReference type="InterPro" id="IPR001227">
    <property type="entry name" value="Ac_transferase_dom_sf"/>
</dbReference>
<dbReference type="InterPro" id="IPR016036">
    <property type="entry name" value="Malonyl_transacylase_ACP-bd"/>
</dbReference>